<dbReference type="PROSITE" id="PS50026">
    <property type="entry name" value="EGF_3"/>
    <property type="match status" value="1"/>
</dbReference>
<feature type="chain" id="PRO_5042101462" evidence="3">
    <location>
        <begin position="27"/>
        <end position="501"/>
    </location>
</feature>
<feature type="compositionally biased region" description="Basic and acidic residues" evidence="2">
    <location>
        <begin position="432"/>
        <end position="441"/>
    </location>
</feature>
<sequence>MLATGPGRPLYGILAFILLFAPLISAHIRLVFPPARQPALDSYSTSNAEPPCGVPKPPQGQGVHTFLQAGSEVDVEWINAIPHMGGIRIEVLNALDQPIAIFTNFIDPYNISHPTKKISLPKQFECQNCALRLSHQATEYGTEYQFFSCADVNIVNTIPDGDSCSGNGQRMNGECECDDKFTGNYCHIENECAQETDCGTHGVCRSTLDQPRGQCFCQKGYFGKTCDKVSRGPNNPNDFDPTLYNLRQADDNKIYWRILEDEIEFVLKFPGKSWAGIGWKPQDFVCPTIIPQPPLHQQKEVTYPQKSAIEKETILKKVDSAPNAKLPTAENADSKASHRPLPASVTFVQKAPKSEKVTEDDEEDKSDDFSVDAESTEYGGEETELPFKVTPDMMSAEHSTVPTTVAKTTVATKATAVTIAQEEESEEAEVVEDTKKPKSDLETTTATKATTKAKLQVEIGVSDPDLAEEDEKSGNTCGENEEFNKCPEMSRECEASCDWTR</sequence>
<evidence type="ECO:0000313" key="5">
    <source>
        <dbReference type="Proteomes" id="UP000887575"/>
    </source>
</evidence>
<reference evidence="6" key="1">
    <citation type="submission" date="2024-02" db="UniProtKB">
        <authorList>
            <consortium name="WormBaseParasite"/>
        </authorList>
    </citation>
    <scope>IDENTIFICATION</scope>
</reference>
<dbReference type="PANTHER" id="PTHR46901:SF3">
    <property type="entry name" value="EGF-LIKE DOMAIN-CONTAINING PROTEIN"/>
    <property type="match status" value="1"/>
</dbReference>
<feature type="region of interest" description="Disordered" evidence="2">
    <location>
        <begin position="320"/>
        <end position="381"/>
    </location>
</feature>
<dbReference type="CDD" id="cd00054">
    <property type="entry name" value="EGF_CA"/>
    <property type="match status" value="1"/>
</dbReference>
<dbReference type="InterPro" id="IPR000742">
    <property type="entry name" value="EGF"/>
</dbReference>
<feature type="disulfide bond" evidence="1">
    <location>
        <begin position="217"/>
        <end position="226"/>
    </location>
</feature>
<evidence type="ECO:0000256" key="2">
    <source>
        <dbReference type="SAM" id="MobiDB-lite"/>
    </source>
</evidence>
<keyword evidence="1" id="KW-1015">Disulfide bond</keyword>
<dbReference type="PROSITE" id="PS00022">
    <property type="entry name" value="EGF_1"/>
    <property type="match status" value="1"/>
</dbReference>
<protein>
    <submittedName>
        <fullName evidence="6">EGF-like domain-containing protein</fullName>
    </submittedName>
</protein>
<proteinExistence type="predicted"/>
<dbReference type="Gene3D" id="2.60.120.260">
    <property type="entry name" value="Galactose-binding domain-like"/>
    <property type="match status" value="1"/>
</dbReference>
<feature type="disulfide bond" evidence="1">
    <location>
        <begin position="198"/>
        <end position="215"/>
    </location>
</feature>
<evidence type="ECO:0000259" key="4">
    <source>
        <dbReference type="PROSITE" id="PS50026"/>
    </source>
</evidence>
<feature type="region of interest" description="Disordered" evidence="2">
    <location>
        <begin position="427"/>
        <end position="449"/>
    </location>
</feature>
<keyword evidence="3" id="KW-0732">Signal</keyword>
<dbReference type="PANTHER" id="PTHR46901">
    <property type="entry name" value="GH04942P"/>
    <property type="match status" value="1"/>
</dbReference>
<name>A0AAF3JA12_9BILA</name>
<keyword evidence="5" id="KW-1185">Reference proteome</keyword>
<evidence type="ECO:0000313" key="6">
    <source>
        <dbReference type="WBParaSite" id="MBELARI_LOCUS5928"/>
    </source>
</evidence>
<dbReference type="Proteomes" id="UP000887575">
    <property type="component" value="Unassembled WGS sequence"/>
</dbReference>
<keyword evidence="1" id="KW-0245">EGF-like domain</keyword>
<evidence type="ECO:0000256" key="1">
    <source>
        <dbReference type="PROSITE-ProRule" id="PRU00076"/>
    </source>
</evidence>
<dbReference type="WBParaSite" id="MBELARI_LOCUS5928">
    <property type="protein sequence ID" value="MBELARI_LOCUS5928"/>
    <property type="gene ID" value="MBELARI_LOCUS5928"/>
</dbReference>
<dbReference type="AlphaFoldDB" id="A0AAF3JA12"/>
<accession>A0AAF3JA12</accession>
<evidence type="ECO:0000256" key="3">
    <source>
        <dbReference type="SAM" id="SignalP"/>
    </source>
</evidence>
<feature type="signal peptide" evidence="3">
    <location>
        <begin position="1"/>
        <end position="26"/>
    </location>
</feature>
<organism evidence="5 6">
    <name type="scientific">Mesorhabditis belari</name>
    <dbReference type="NCBI Taxonomy" id="2138241"/>
    <lineage>
        <taxon>Eukaryota</taxon>
        <taxon>Metazoa</taxon>
        <taxon>Ecdysozoa</taxon>
        <taxon>Nematoda</taxon>
        <taxon>Chromadorea</taxon>
        <taxon>Rhabditida</taxon>
        <taxon>Rhabditina</taxon>
        <taxon>Rhabditomorpha</taxon>
        <taxon>Rhabditoidea</taxon>
        <taxon>Rhabditidae</taxon>
        <taxon>Mesorhabditinae</taxon>
        <taxon>Mesorhabditis</taxon>
    </lineage>
</organism>
<comment type="caution">
    <text evidence="1">Lacks conserved residue(s) required for the propagation of feature annotation.</text>
</comment>
<feature type="domain" description="EGF-like" evidence="4">
    <location>
        <begin position="188"/>
        <end position="227"/>
    </location>
</feature>
<feature type="region of interest" description="Disordered" evidence="2">
    <location>
        <begin position="461"/>
        <end position="490"/>
    </location>
</feature>
<dbReference type="PROSITE" id="PS01186">
    <property type="entry name" value="EGF_2"/>
    <property type="match status" value="1"/>
</dbReference>
<feature type="compositionally biased region" description="Acidic residues" evidence="2">
    <location>
        <begin position="358"/>
        <end position="381"/>
    </location>
</feature>